<name>A0A2U0SF88_9SPHN</name>
<protein>
    <submittedName>
        <fullName evidence="2">Cupin</fullName>
    </submittedName>
</protein>
<sequence length="346" mass="37929">MNVVAAAAPSVQVIEAVAPDAIPYDALMAAQAPVLLKGIAADWPLVRAGLRSTDAALDALKRFDAGRPVVTFRGAPEIGGRFFYTEDGAGLNFSGRREALTALLDEMRPQIEAAGGPSFYVGSTDLDAYLPGFRRENDLVLNHAMFDAHPPLASIWIGNRTIASCHYDMSHNLAVCAVGRRRFTLFPPDQVANLYPGPLEPTPGGQVVSMVDFAAPDFARYPGFRDAMATAQVAEMEPGDLLFYPAMWWHHVEALGPFNVLVNYWWNTSPAWLDTPQITLLHALLSLRDRPAPEKRAWQALFDYYVFGASEQAGAHLPEAVRGPLAPIDAVQARRLRAQLLNRLNR</sequence>
<dbReference type="PANTHER" id="PTHR12461:SF105">
    <property type="entry name" value="HYPOXIA-INDUCIBLE FACTOR 1-ALPHA INHIBITOR"/>
    <property type="match status" value="1"/>
</dbReference>
<gene>
    <name evidence="2" type="ORF">DD559_12385</name>
</gene>
<dbReference type="SUPFAM" id="SSF51197">
    <property type="entry name" value="Clavaminate synthase-like"/>
    <property type="match status" value="1"/>
</dbReference>
<dbReference type="EMBL" id="QENQ01000001">
    <property type="protein sequence ID" value="PVX30027.1"/>
    <property type="molecule type" value="Genomic_DNA"/>
</dbReference>
<dbReference type="Pfam" id="PF13621">
    <property type="entry name" value="Cupin_8"/>
    <property type="match status" value="1"/>
</dbReference>
<reference evidence="2 3" key="1">
    <citation type="submission" date="2018-05" db="EMBL/GenBank/DDBJ databases">
        <title>Description of Sphingomonas pokkalii sp nov, isolated from the rhizosphere of saline tolerant pokkali rice and its draft genome analysis.</title>
        <authorList>
            <person name="Menon R."/>
            <person name="Kumari S."/>
            <person name="Rameshkumar N."/>
        </authorList>
    </citation>
    <scope>NUCLEOTIDE SEQUENCE [LARGE SCALE GENOMIC DNA]</scope>
    <source>
        <strain evidence="2 3">L3B27</strain>
    </source>
</reference>
<evidence type="ECO:0000313" key="3">
    <source>
        <dbReference type="Proteomes" id="UP000245890"/>
    </source>
</evidence>
<organism evidence="2 3">
    <name type="scientific">Sphingomonas pokkalii</name>
    <dbReference type="NCBI Taxonomy" id="2175090"/>
    <lineage>
        <taxon>Bacteria</taxon>
        <taxon>Pseudomonadati</taxon>
        <taxon>Pseudomonadota</taxon>
        <taxon>Alphaproteobacteria</taxon>
        <taxon>Sphingomonadales</taxon>
        <taxon>Sphingomonadaceae</taxon>
        <taxon>Sphingomonas</taxon>
    </lineage>
</organism>
<keyword evidence="3" id="KW-1185">Reference proteome</keyword>
<dbReference type="RefSeq" id="WP_116469444.1">
    <property type="nucleotide sequence ID" value="NZ_QENQ01000001.1"/>
</dbReference>
<proteinExistence type="predicted"/>
<dbReference type="PANTHER" id="PTHR12461">
    <property type="entry name" value="HYPOXIA-INDUCIBLE FACTOR 1 ALPHA INHIBITOR-RELATED"/>
    <property type="match status" value="1"/>
</dbReference>
<comment type="caution">
    <text evidence="2">The sequence shown here is derived from an EMBL/GenBank/DDBJ whole genome shotgun (WGS) entry which is preliminary data.</text>
</comment>
<accession>A0A2U0SF88</accession>
<dbReference type="Gene3D" id="2.60.120.650">
    <property type="entry name" value="Cupin"/>
    <property type="match status" value="1"/>
</dbReference>
<dbReference type="AlphaFoldDB" id="A0A2U0SF88"/>
<evidence type="ECO:0000313" key="2">
    <source>
        <dbReference type="EMBL" id="PVX30027.1"/>
    </source>
</evidence>
<dbReference type="InterPro" id="IPR041667">
    <property type="entry name" value="Cupin_8"/>
</dbReference>
<evidence type="ECO:0000259" key="1">
    <source>
        <dbReference type="PROSITE" id="PS51184"/>
    </source>
</evidence>
<dbReference type="SMART" id="SM00558">
    <property type="entry name" value="JmjC"/>
    <property type="match status" value="1"/>
</dbReference>
<dbReference type="Proteomes" id="UP000245890">
    <property type="component" value="Unassembled WGS sequence"/>
</dbReference>
<dbReference type="OrthoDB" id="479699at2"/>
<feature type="domain" description="JmjC" evidence="1">
    <location>
        <begin position="119"/>
        <end position="284"/>
    </location>
</feature>
<dbReference type="InterPro" id="IPR003347">
    <property type="entry name" value="JmjC_dom"/>
</dbReference>
<dbReference type="PROSITE" id="PS51184">
    <property type="entry name" value="JMJC"/>
    <property type="match status" value="1"/>
</dbReference>